<dbReference type="AlphaFoldDB" id="A0A380P3I5"/>
<dbReference type="Proteomes" id="UP000254621">
    <property type="component" value="Unassembled WGS sequence"/>
</dbReference>
<dbReference type="Gene3D" id="3.30.830.10">
    <property type="entry name" value="Metalloenzyme, LuxS/M16 peptidase-like"/>
    <property type="match status" value="1"/>
</dbReference>
<evidence type="ECO:0000313" key="2">
    <source>
        <dbReference type="Proteomes" id="UP000254621"/>
    </source>
</evidence>
<dbReference type="InterPro" id="IPR011249">
    <property type="entry name" value="Metalloenz_LuxS/M16"/>
</dbReference>
<dbReference type="GO" id="GO:0046872">
    <property type="term" value="F:metal ion binding"/>
    <property type="evidence" value="ECO:0007669"/>
    <property type="project" value="InterPro"/>
</dbReference>
<organism evidence="1 2">
    <name type="scientific">Weissella viridescens</name>
    <name type="common">Lactobacillus viridescens</name>
    <dbReference type="NCBI Taxonomy" id="1629"/>
    <lineage>
        <taxon>Bacteria</taxon>
        <taxon>Bacillati</taxon>
        <taxon>Bacillota</taxon>
        <taxon>Bacilli</taxon>
        <taxon>Lactobacillales</taxon>
        <taxon>Lactobacillaceae</taxon>
        <taxon>Weissella</taxon>
    </lineage>
</organism>
<reference evidence="1 2" key="1">
    <citation type="submission" date="2018-06" db="EMBL/GenBank/DDBJ databases">
        <authorList>
            <consortium name="Pathogen Informatics"/>
            <person name="Doyle S."/>
        </authorList>
    </citation>
    <scope>NUCLEOTIDE SEQUENCE [LARGE SCALE GENOMIC DNA]</scope>
    <source>
        <strain evidence="1 2">NCTC13645</strain>
    </source>
</reference>
<dbReference type="SUPFAM" id="SSF63411">
    <property type="entry name" value="LuxS/MPP-like metallohydrolase"/>
    <property type="match status" value="1"/>
</dbReference>
<protein>
    <submittedName>
        <fullName evidence="1">Uncharacterized protein</fullName>
    </submittedName>
</protein>
<dbReference type="EMBL" id="UHIV01000004">
    <property type="protein sequence ID" value="SUP59418.1"/>
    <property type="molecule type" value="Genomic_DNA"/>
</dbReference>
<gene>
    <name evidence="1" type="ORF">NCTC13645_01674</name>
</gene>
<proteinExistence type="predicted"/>
<sequence>MQMNKHFPAERHIVLANGLRVHLVPRPDFHQMAANLTVDFGGRDDTFYWKNQTITQPLGVAHFWNIAYLGNLTMMPSKIK</sequence>
<name>A0A380P3I5_WEIVI</name>
<accession>A0A380P3I5</accession>
<evidence type="ECO:0000313" key="1">
    <source>
        <dbReference type="EMBL" id="SUP59418.1"/>
    </source>
</evidence>